<organism evidence="1 2">
    <name type="scientific">Melastoma candidum</name>
    <dbReference type="NCBI Taxonomy" id="119954"/>
    <lineage>
        <taxon>Eukaryota</taxon>
        <taxon>Viridiplantae</taxon>
        <taxon>Streptophyta</taxon>
        <taxon>Embryophyta</taxon>
        <taxon>Tracheophyta</taxon>
        <taxon>Spermatophyta</taxon>
        <taxon>Magnoliopsida</taxon>
        <taxon>eudicotyledons</taxon>
        <taxon>Gunneridae</taxon>
        <taxon>Pentapetalae</taxon>
        <taxon>rosids</taxon>
        <taxon>malvids</taxon>
        <taxon>Myrtales</taxon>
        <taxon>Melastomataceae</taxon>
        <taxon>Melastomatoideae</taxon>
        <taxon>Melastomateae</taxon>
        <taxon>Melastoma</taxon>
    </lineage>
</organism>
<gene>
    <name evidence="1" type="ORF">MLD38_024127</name>
</gene>
<comment type="caution">
    <text evidence="1">The sequence shown here is derived from an EMBL/GenBank/DDBJ whole genome shotgun (WGS) entry which is preliminary data.</text>
</comment>
<dbReference type="Proteomes" id="UP001057402">
    <property type="component" value="Chromosome 7"/>
</dbReference>
<sequence>MAHPYASVPTGGSVVEVIIEGMVYCQNCMHYGTRSLAGAEPIAAAKVSVICRNYKNRITYYKTFETDAVGYFYGELKGFKMVHPVLDHPLQGCHVKLVSSPRGNCNVMSDVNKGIHGASLSYGDKRLSKGDGEEGVVYAAGPLAFRPRDCPLPKAHA</sequence>
<keyword evidence="2" id="KW-1185">Reference proteome</keyword>
<reference evidence="2" key="1">
    <citation type="journal article" date="2023" name="Front. Plant Sci.">
        <title>Chromosomal-level genome assembly of Melastoma candidum provides insights into trichome evolution.</title>
        <authorList>
            <person name="Zhong Y."/>
            <person name="Wu W."/>
            <person name="Sun C."/>
            <person name="Zou P."/>
            <person name="Liu Y."/>
            <person name="Dai S."/>
            <person name="Zhou R."/>
        </authorList>
    </citation>
    <scope>NUCLEOTIDE SEQUENCE [LARGE SCALE GENOMIC DNA]</scope>
</reference>
<evidence type="ECO:0000313" key="1">
    <source>
        <dbReference type="EMBL" id="KAI4339156.1"/>
    </source>
</evidence>
<evidence type="ECO:0000313" key="2">
    <source>
        <dbReference type="Proteomes" id="UP001057402"/>
    </source>
</evidence>
<protein>
    <submittedName>
        <fullName evidence="1">Uncharacterized protein</fullName>
    </submittedName>
</protein>
<dbReference type="EMBL" id="CM042886">
    <property type="protein sequence ID" value="KAI4339156.1"/>
    <property type="molecule type" value="Genomic_DNA"/>
</dbReference>
<proteinExistence type="predicted"/>
<accession>A0ACB9NSW8</accession>
<name>A0ACB9NSW8_9MYRT</name>